<keyword evidence="6" id="KW-1185">Reference proteome</keyword>
<comment type="caution">
    <text evidence="5">The sequence shown here is derived from an EMBL/GenBank/DDBJ whole genome shotgun (WGS) entry which is preliminary data.</text>
</comment>
<evidence type="ECO:0000256" key="2">
    <source>
        <dbReference type="ARBA" id="ARBA00022490"/>
    </source>
</evidence>
<proteinExistence type="predicted"/>
<feature type="region of interest" description="Disordered" evidence="4">
    <location>
        <begin position="249"/>
        <end position="273"/>
    </location>
</feature>
<dbReference type="OrthoDB" id="6159137at2759"/>
<evidence type="ECO:0000313" key="6">
    <source>
        <dbReference type="Proteomes" id="UP000728185"/>
    </source>
</evidence>
<dbReference type="PANTHER" id="PTHR16308:SF13">
    <property type="entry name" value="PROTEIN LINGERER"/>
    <property type="match status" value="1"/>
</dbReference>
<feature type="compositionally biased region" description="Gly residues" evidence="4">
    <location>
        <begin position="867"/>
        <end position="885"/>
    </location>
</feature>
<feature type="compositionally biased region" description="Low complexity" evidence="4">
    <location>
        <begin position="697"/>
        <end position="736"/>
    </location>
</feature>
<feature type="region of interest" description="Disordered" evidence="4">
    <location>
        <begin position="851"/>
        <end position="885"/>
    </location>
</feature>
<dbReference type="InterPro" id="IPR051833">
    <property type="entry name" value="TC-DDR_regulator"/>
</dbReference>
<dbReference type="PANTHER" id="PTHR16308">
    <property type="entry name" value="UBIQUITIN ASSOCIATED PROTEIN 2-LIKE/LINGERER"/>
    <property type="match status" value="1"/>
</dbReference>
<keyword evidence="2" id="KW-0963">Cytoplasm</keyword>
<feature type="region of interest" description="Disordered" evidence="4">
    <location>
        <begin position="697"/>
        <end position="739"/>
    </location>
</feature>
<sequence>MRVKGRDNVTVENGDCLSKMPTATAEQLNIAKMLSKPDDVDLRNYVQKLQELTECTEDQAVTALYDCENNLERAVELLLDQFRFGNDEEWHTTGRKSKPKNITMDADAAAADLRPDKNHSSDEIKKSTSTINDGETFTVKEVRQMDQVKAGRNETWSGSVRRDGKNRRVSGTQKSTDRRNDIAVNNVDSLHPAEVNEITQKSKTRTSFDVEEYGEWTGEAIEVVNSNASIDEWCPEQSSLPELFVDTEQSTAKDAAGDNQPTSSVPSVNTTSPSLTTLADADSLFISKAVSKPPPPAFAHLPDIPVFIVPDLFPRSNSRWVFKFGGETVSPVKPKTDLPAPSSVQATKESGSHASCTGLAQSCYSKSRPDTESQDFPSYTPPLSKSPTVGFDVNKANATRNLLDDPARSDAKVEQASEFTNAHFQNVTPVSKNAAAFSSSAKTQTSASFEPESGAAQNTFMEPSFKNYLLSDLSNDVNKMSVGEPTSTGVKSSQYNLQQPVSQGPQAESFSHNQGGSAVSMSSQLSKAPLSHISGHNALHSSQPPVVSSAAPSQQPSVTLPPGMPHFIGQFGPPAYHMFNLPGSSSNPPALFDLDPIQIIQQQQRMLYDMHLQHQAATTAQSLLPSTADSTSTSKPSSHNVAGSMGHVTAAGAGIRPDMLASAMGHAPQMLTPGHPYFSYPGLVFMNGYTNAFLNQQQQQQPTGQDTNQSQSSTHCGSPITQPQTQSSGQPQSFGGLKQVNAGVGGYDDLLDMKFGDPSKQVGFKNNSNQPNYGSFQTAGSTDSVGPKLSSAHQSGAGPLTQGGFNTAGGHTQHFPPQFYSPAASAPYLTAAAVAAAAAAAAASVQQQQASVGTGPSGANPNQPSTGGSGGASGQGSATGAGAGGAINATGQLHLTGNPAQPLVLGAAGGGLHHRHHQRSVMPH</sequence>
<feature type="compositionally biased region" description="Low complexity" evidence="4">
    <location>
        <begin position="541"/>
        <end position="558"/>
    </location>
</feature>
<dbReference type="Gene3D" id="1.10.8.10">
    <property type="entry name" value="DNA helicase RuvA subunit, C-terminal domain"/>
    <property type="match status" value="1"/>
</dbReference>
<dbReference type="EMBL" id="LUCM01007479">
    <property type="protein sequence ID" value="KAA0189879.1"/>
    <property type="molecule type" value="Genomic_DNA"/>
</dbReference>
<evidence type="ECO:0000256" key="1">
    <source>
        <dbReference type="ARBA" id="ARBA00004496"/>
    </source>
</evidence>
<accession>A0A8E0RPN5</accession>
<feature type="compositionally biased region" description="Polar residues" evidence="4">
    <location>
        <begin position="764"/>
        <end position="784"/>
    </location>
</feature>
<feature type="compositionally biased region" description="Polar residues" evidence="4">
    <location>
        <begin position="479"/>
        <end position="526"/>
    </location>
</feature>
<gene>
    <name evidence="5" type="ORF">FBUS_06438</name>
</gene>
<reference evidence="5" key="1">
    <citation type="submission" date="2019-05" db="EMBL/GenBank/DDBJ databases">
        <title>Annotation for the trematode Fasciolopsis buski.</title>
        <authorList>
            <person name="Choi Y.-J."/>
        </authorList>
    </citation>
    <scope>NUCLEOTIDE SEQUENCE</scope>
    <source>
        <strain evidence="5">HT</strain>
        <tissue evidence="5">Whole worm</tissue>
    </source>
</reference>
<dbReference type="Proteomes" id="UP000728185">
    <property type="component" value="Unassembled WGS sequence"/>
</dbReference>
<dbReference type="GO" id="GO:0005737">
    <property type="term" value="C:cytoplasm"/>
    <property type="evidence" value="ECO:0007669"/>
    <property type="project" value="UniProtKB-SubCell"/>
</dbReference>
<evidence type="ECO:0000256" key="3">
    <source>
        <dbReference type="ARBA" id="ARBA00022553"/>
    </source>
</evidence>
<feature type="region of interest" description="Disordered" evidence="4">
    <location>
        <begin position="479"/>
        <end position="562"/>
    </location>
</feature>
<dbReference type="CDD" id="cd14277">
    <property type="entry name" value="UBA_UBP2_like"/>
    <property type="match status" value="1"/>
</dbReference>
<feature type="region of interest" description="Disordered" evidence="4">
    <location>
        <begin position="761"/>
        <end position="813"/>
    </location>
</feature>
<dbReference type="SUPFAM" id="SSF46934">
    <property type="entry name" value="UBA-like"/>
    <property type="match status" value="1"/>
</dbReference>
<feature type="compositionally biased region" description="Polar residues" evidence="4">
    <location>
        <begin position="374"/>
        <end position="387"/>
    </location>
</feature>
<dbReference type="InterPro" id="IPR009060">
    <property type="entry name" value="UBA-like_sf"/>
</dbReference>
<feature type="region of interest" description="Disordered" evidence="4">
    <location>
        <begin position="331"/>
        <end position="388"/>
    </location>
</feature>
<feature type="compositionally biased region" description="Polar residues" evidence="4">
    <location>
        <begin position="852"/>
        <end position="864"/>
    </location>
</feature>
<protein>
    <submittedName>
        <fullName evidence="5">Ubiquitin-associated protein 2</fullName>
    </submittedName>
</protein>
<evidence type="ECO:0000256" key="4">
    <source>
        <dbReference type="SAM" id="MobiDB-lite"/>
    </source>
</evidence>
<evidence type="ECO:0000313" key="5">
    <source>
        <dbReference type="EMBL" id="KAA0189879.1"/>
    </source>
</evidence>
<keyword evidence="3" id="KW-0597">Phosphoprotein</keyword>
<feature type="compositionally biased region" description="Polar residues" evidence="4">
    <location>
        <begin position="342"/>
        <end position="365"/>
    </location>
</feature>
<feature type="region of interest" description="Disordered" evidence="4">
    <location>
        <begin position="148"/>
        <end position="179"/>
    </location>
</feature>
<dbReference type="AlphaFoldDB" id="A0A8E0RPN5"/>
<comment type="subcellular location">
    <subcellularLocation>
        <location evidence="1">Cytoplasm</location>
    </subcellularLocation>
</comment>
<name>A0A8E0RPN5_9TREM</name>
<feature type="compositionally biased region" description="Low complexity" evidence="4">
    <location>
        <begin position="261"/>
        <end position="273"/>
    </location>
</feature>
<organism evidence="5 6">
    <name type="scientific">Fasciolopsis buskii</name>
    <dbReference type="NCBI Taxonomy" id="27845"/>
    <lineage>
        <taxon>Eukaryota</taxon>
        <taxon>Metazoa</taxon>
        <taxon>Spiralia</taxon>
        <taxon>Lophotrochozoa</taxon>
        <taxon>Platyhelminthes</taxon>
        <taxon>Trematoda</taxon>
        <taxon>Digenea</taxon>
        <taxon>Plagiorchiida</taxon>
        <taxon>Echinostomata</taxon>
        <taxon>Echinostomatoidea</taxon>
        <taxon>Fasciolidae</taxon>
        <taxon>Fasciolopsis</taxon>
    </lineage>
</organism>
<dbReference type="GO" id="GO:0005634">
    <property type="term" value="C:nucleus"/>
    <property type="evidence" value="ECO:0007669"/>
    <property type="project" value="TreeGrafter"/>
</dbReference>